<accession>A0A852ZJJ1</accession>
<name>A0A852ZJJ1_9ACTN</name>
<evidence type="ECO:0000313" key="4">
    <source>
        <dbReference type="EMBL" id="NYH88506.1"/>
    </source>
</evidence>
<dbReference type="AlphaFoldDB" id="A0A852ZJJ1"/>
<dbReference type="InterPro" id="IPR027417">
    <property type="entry name" value="P-loop_NTPase"/>
</dbReference>
<dbReference type="InterPro" id="IPR041664">
    <property type="entry name" value="AAA_16"/>
</dbReference>
<dbReference type="RefSeq" id="WP_337795888.1">
    <property type="nucleotide sequence ID" value="NZ_BAAARR010000022.1"/>
</dbReference>
<dbReference type="GO" id="GO:0006355">
    <property type="term" value="P:regulation of DNA-templated transcription"/>
    <property type="evidence" value="ECO:0007669"/>
    <property type="project" value="InterPro"/>
</dbReference>
<dbReference type="Gene3D" id="3.40.50.300">
    <property type="entry name" value="P-loop containing nucleotide triphosphate hydrolases"/>
    <property type="match status" value="1"/>
</dbReference>
<comment type="caution">
    <text evidence="4">The sequence shown here is derived from an EMBL/GenBank/DDBJ whole genome shotgun (WGS) entry which is preliminary data.</text>
</comment>
<gene>
    <name evidence="4" type="ORF">F4554_001144</name>
</gene>
<dbReference type="Pfam" id="PF00196">
    <property type="entry name" value="GerE"/>
    <property type="match status" value="1"/>
</dbReference>
<dbReference type="Proteomes" id="UP000579605">
    <property type="component" value="Unassembled WGS sequence"/>
</dbReference>
<evidence type="ECO:0000259" key="3">
    <source>
        <dbReference type="PROSITE" id="PS50043"/>
    </source>
</evidence>
<dbReference type="SUPFAM" id="SSF46894">
    <property type="entry name" value="C-terminal effector domain of the bipartite response regulators"/>
    <property type="match status" value="1"/>
</dbReference>
<dbReference type="EMBL" id="JACBZH010000001">
    <property type="protein sequence ID" value="NYH88506.1"/>
    <property type="molecule type" value="Genomic_DNA"/>
</dbReference>
<keyword evidence="1" id="KW-0547">Nucleotide-binding</keyword>
<evidence type="ECO:0000256" key="1">
    <source>
        <dbReference type="ARBA" id="ARBA00022741"/>
    </source>
</evidence>
<dbReference type="PANTHER" id="PTHR16305">
    <property type="entry name" value="TESTICULAR SOLUBLE ADENYLYL CYCLASE"/>
    <property type="match status" value="1"/>
</dbReference>
<dbReference type="CDD" id="cd06170">
    <property type="entry name" value="LuxR_C_like"/>
    <property type="match status" value="1"/>
</dbReference>
<dbReference type="InterPro" id="IPR036388">
    <property type="entry name" value="WH-like_DNA-bd_sf"/>
</dbReference>
<dbReference type="PROSITE" id="PS50043">
    <property type="entry name" value="HTH_LUXR_2"/>
    <property type="match status" value="1"/>
</dbReference>
<evidence type="ECO:0000313" key="5">
    <source>
        <dbReference type="Proteomes" id="UP000579605"/>
    </source>
</evidence>
<proteinExistence type="predicted"/>
<dbReference type="GO" id="GO:0005524">
    <property type="term" value="F:ATP binding"/>
    <property type="evidence" value="ECO:0007669"/>
    <property type="project" value="UniProtKB-KW"/>
</dbReference>
<sequence length="928" mass="99648">MRKVRGGASQVMVGRDRELHVLSQLATSHRAQVALVAGEPGLGKTRLIQEFLATVGPDVEVLVGNAVPGSLSRPYEVLLDALDGRPSGRPADEKLRAVVADPTRSPVERLHAGLALVADLVGDRPAVLVFEDLHWADSESAALFERLADQDGPRLLVGTYRPEEVTSRHPVAGLLARLERRQPVHHVSLERLSESETAALVAAIIGMPAPFRVIAAMHQRTGGNPFFIEELLRGHEDACLDELADQPLPWSLAEVLRQQVDDLEQSVVAIAEAAAVLGLRVPFDLLAAVTGTGEDDLIAALRELVVCGVLVEAGEDEFRFRHSLVREAIAGRLLGRQQRRLHEAALEALLAAGGSDPAMVAGHARAAGRYDEMLDAARRGAASYLSIGSAYQALRLAEMGLDEACDDVPLLAAAAQAAWLAGLVEDAQKYARRWRDNAAAPRESADAHYLLIRLAWETDQPTEMEHLTDRVKRLISHLQPGTDQARAMIAVAQSCTLRDRIDDAVEWADRAAVLAEKFDMPRVRLAALVEKGMALTERSSTSHEGWQLLYGLVDRAEELGEWVLAARTLNNLVQEAPPPGPVQHTEMLERMRAAAERAGFEKLAVAAYHQGKARLAMRSGDLGAAIAALEHGRDRERGYELRGRRAEYHAVFLAGLYLEAGALDQVGALITELRTAGGVRALTVPALTFHLACRRGDLAAAEQTLDDVHAALAEQAWRSASQAHDLVSAAVHVGLPLARLEKLVGDLLDADLWDDSRTLVDAQVAEARGDLQAASAGYRAVTDSPVLPGYVRATAHIGAARRLPAAGSGGAGGSGGSGGGDRDAVLRHVEAATELMARWSGWRVAQLERLRDQLGLAAAADAAPAAVTGVGTLTRREREVALLVADGLTNAEVARRLYISPKTAAIHVSNILRKLELTSRTEVADALR</sequence>
<dbReference type="SUPFAM" id="SSF52540">
    <property type="entry name" value="P-loop containing nucleoside triphosphate hydrolases"/>
    <property type="match status" value="1"/>
</dbReference>
<protein>
    <submittedName>
        <fullName evidence="4">DNA-binding CsgD family transcriptional regulator</fullName>
    </submittedName>
</protein>
<dbReference type="InterPro" id="IPR016032">
    <property type="entry name" value="Sig_transdc_resp-reg_C-effctor"/>
</dbReference>
<reference evidence="4 5" key="1">
    <citation type="submission" date="2020-07" db="EMBL/GenBank/DDBJ databases">
        <title>Sequencing the genomes of 1000 actinobacteria strains.</title>
        <authorList>
            <person name="Klenk H.-P."/>
        </authorList>
    </citation>
    <scope>NUCLEOTIDE SEQUENCE [LARGE SCALE GENOMIC DNA]</scope>
    <source>
        <strain evidence="4 5">DSM 18448</strain>
    </source>
</reference>
<evidence type="ECO:0000256" key="2">
    <source>
        <dbReference type="ARBA" id="ARBA00022840"/>
    </source>
</evidence>
<organism evidence="4 5">
    <name type="scientific">Actinopolymorpha rutila</name>
    <dbReference type="NCBI Taxonomy" id="446787"/>
    <lineage>
        <taxon>Bacteria</taxon>
        <taxon>Bacillati</taxon>
        <taxon>Actinomycetota</taxon>
        <taxon>Actinomycetes</taxon>
        <taxon>Propionibacteriales</taxon>
        <taxon>Actinopolymorphaceae</taxon>
        <taxon>Actinopolymorpha</taxon>
    </lineage>
</organism>
<feature type="domain" description="HTH luxR-type" evidence="3">
    <location>
        <begin position="866"/>
        <end position="928"/>
    </location>
</feature>
<dbReference type="PANTHER" id="PTHR16305:SF28">
    <property type="entry name" value="GUANYLATE CYCLASE DOMAIN-CONTAINING PROTEIN"/>
    <property type="match status" value="1"/>
</dbReference>
<dbReference type="GO" id="GO:0005737">
    <property type="term" value="C:cytoplasm"/>
    <property type="evidence" value="ECO:0007669"/>
    <property type="project" value="TreeGrafter"/>
</dbReference>
<keyword evidence="2" id="KW-0067">ATP-binding</keyword>
<keyword evidence="4" id="KW-0238">DNA-binding</keyword>
<dbReference type="InterPro" id="IPR000792">
    <property type="entry name" value="Tscrpt_reg_LuxR_C"/>
</dbReference>
<dbReference type="GO" id="GO:0003677">
    <property type="term" value="F:DNA binding"/>
    <property type="evidence" value="ECO:0007669"/>
    <property type="project" value="UniProtKB-KW"/>
</dbReference>
<dbReference type="Pfam" id="PF13191">
    <property type="entry name" value="AAA_16"/>
    <property type="match status" value="1"/>
</dbReference>
<dbReference type="Gene3D" id="1.10.10.10">
    <property type="entry name" value="Winged helix-like DNA-binding domain superfamily/Winged helix DNA-binding domain"/>
    <property type="match status" value="1"/>
</dbReference>
<keyword evidence="5" id="KW-1185">Reference proteome</keyword>
<dbReference type="GO" id="GO:0004016">
    <property type="term" value="F:adenylate cyclase activity"/>
    <property type="evidence" value="ECO:0007669"/>
    <property type="project" value="TreeGrafter"/>
</dbReference>
<dbReference type="SMART" id="SM00421">
    <property type="entry name" value="HTH_LUXR"/>
    <property type="match status" value="1"/>
</dbReference>
<dbReference type="PRINTS" id="PR00038">
    <property type="entry name" value="HTHLUXR"/>
</dbReference>